<organism evidence="1 2">
    <name type="scientific">Periplaneta americana</name>
    <name type="common">American cockroach</name>
    <name type="synonym">Blatta americana</name>
    <dbReference type="NCBI Taxonomy" id="6978"/>
    <lineage>
        <taxon>Eukaryota</taxon>
        <taxon>Metazoa</taxon>
        <taxon>Ecdysozoa</taxon>
        <taxon>Arthropoda</taxon>
        <taxon>Hexapoda</taxon>
        <taxon>Insecta</taxon>
        <taxon>Pterygota</taxon>
        <taxon>Neoptera</taxon>
        <taxon>Polyneoptera</taxon>
        <taxon>Dictyoptera</taxon>
        <taxon>Blattodea</taxon>
        <taxon>Blattoidea</taxon>
        <taxon>Blattidae</taxon>
        <taxon>Blattinae</taxon>
        <taxon>Periplaneta</taxon>
    </lineage>
</organism>
<accession>A0ABQ8SRV3</accession>
<reference evidence="1 2" key="1">
    <citation type="journal article" date="2022" name="Allergy">
        <title>Genome assembly and annotation of Periplaneta americana reveal a comprehensive cockroach allergen profile.</title>
        <authorList>
            <person name="Wang L."/>
            <person name="Xiong Q."/>
            <person name="Saelim N."/>
            <person name="Wang L."/>
            <person name="Nong W."/>
            <person name="Wan A.T."/>
            <person name="Shi M."/>
            <person name="Liu X."/>
            <person name="Cao Q."/>
            <person name="Hui J.H.L."/>
            <person name="Sookrung N."/>
            <person name="Leung T.F."/>
            <person name="Tungtrongchitr A."/>
            <person name="Tsui S.K.W."/>
        </authorList>
    </citation>
    <scope>NUCLEOTIDE SEQUENCE [LARGE SCALE GENOMIC DNA]</scope>
    <source>
        <strain evidence="1">PWHHKU_190912</strain>
    </source>
</reference>
<keyword evidence="2" id="KW-1185">Reference proteome</keyword>
<protein>
    <submittedName>
        <fullName evidence="1">Uncharacterized protein</fullName>
    </submittedName>
</protein>
<comment type="caution">
    <text evidence="1">The sequence shown here is derived from an EMBL/GenBank/DDBJ whole genome shotgun (WGS) entry which is preliminary data.</text>
</comment>
<sequence>MSGLCEGGNEPPGSLKASNLICFTRTVGTKFQNSIASGRLRVENLRVAGKNRELARARDSSRANQICHLLSVLEQ</sequence>
<evidence type="ECO:0000313" key="1">
    <source>
        <dbReference type="EMBL" id="KAJ4436932.1"/>
    </source>
</evidence>
<name>A0ABQ8SRV3_PERAM</name>
<evidence type="ECO:0000313" key="2">
    <source>
        <dbReference type="Proteomes" id="UP001148838"/>
    </source>
</evidence>
<dbReference type="Proteomes" id="UP001148838">
    <property type="component" value="Unassembled WGS sequence"/>
</dbReference>
<proteinExistence type="predicted"/>
<gene>
    <name evidence="1" type="ORF">ANN_17064</name>
</gene>
<dbReference type="EMBL" id="JAJSOF020000021">
    <property type="protein sequence ID" value="KAJ4436932.1"/>
    <property type="molecule type" value="Genomic_DNA"/>
</dbReference>